<keyword evidence="3" id="KW-1185">Reference proteome</keyword>
<evidence type="ECO:0000313" key="2">
    <source>
        <dbReference type="EMBL" id="KAL3235143.1"/>
    </source>
</evidence>
<evidence type="ECO:0000313" key="3">
    <source>
        <dbReference type="Proteomes" id="UP001623330"/>
    </source>
</evidence>
<reference evidence="2 3" key="1">
    <citation type="submission" date="2024-05" db="EMBL/GenBank/DDBJ databases">
        <title>Long read based assembly of the Candida bracarensis genome reveals expanded adhesin content.</title>
        <authorList>
            <person name="Marcet-Houben M."/>
            <person name="Ksiezopolska E."/>
            <person name="Gabaldon T."/>
        </authorList>
    </citation>
    <scope>NUCLEOTIDE SEQUENCE [LARGE SCALE GENOMIC DNA]</scope>
    <source>
        <strain evidence="2 3">CBM6</strain>
    </source>
</reference>
<protein>
    <submittedName>
        <fullName evidence="2">ELMO family protein LMO1</fullName>
    </submittedName>
</protein>
<sequence length="655" mass="76560">MGEHQLENKQEEELINRHKEDMLSVEESRKNFDILKLESNDRTSTEFQRAFSQFVEKCEDKVLYEEIIPTEVFWVILKETSAGMPPELLGSMLNHVFNLFLSQDNENRSGFTTLCDNMENNHNIMESILINLTLHSLHVSLVADTLKCISSFLKCSMLLAKYNLEKAVRILPAICFLLLEYNFPTIVTLLLAVDDLRPLIISEYLPVKMELAKFLSENNMENSSPELRERFHNATRNTNVFFRSYELEFGELTNTMEEIDTLSILQIYDTLSFLESSNTEFIKNFTEQLLFKSSPFPFFQFIYKVSIEVQKFFTKFNSDMDSRICLASHILNRETLLEALMCCLLRLWSESQAKTEGDKNSVLQLVPILLEKVYESTKGTKIKRSESLFEIGIDLLESVDHATARMWQLEMIRGLHYEQWSDQISDFEDMLTKQVNDYVRHQRLLQLQKGTWVYAENPLDEENEHPSVYYIVVSDNHSNLLARKFSQKLDETPYVEDNLIWLKSESGSYPNHDNTIVIPLKTIDYFASKELRVDNGAPEFPQMVNISKKNIYTEVKLLDKNHKKLLRIFLDTKEASYIWLDGLMLISKSKSRSHLGVSKDTNNQIQTLIKLRRDVQLINLPFRQEIDDNNSETIDEEKYYDLDTLKSLPNSFYFE</sequence>
<dbReference type="Proteomes" id="UP001623330">
    <property type="component" value="Unassembled WGS sequence"/>
</dbReference>
<dbReference type="EMBL" id="JBEVYD010000002">
    <property type="protein sequence ID" value="KAL3235143.1"/>
    <property type="molecule type" value="Genomic_DNA"/>
</dbReference>
<evidence type="ECO:0000256" key="1">
    <source>
        <dbReference type="SAM" id="Coils"/>
    </source>
</evidence>
<feature type="coiled-coil region" evidence="1">
    <location>
        <begin position="1"/>
        <end position="28"/>
    </location>
</feature>
<proteinExistence type="predicted"/>
<comment type="caution">
    <text evidence="2">The sequence shown here is derived from an EMBL/GenBank/DDBJ whole genome shotgun (WGS) entry which is preliminary data.</text>
</comment>
<accession>A0ABR4P0P5</accession>
<name>A0ABR4P0P5_9SACH</name>
<keyword evidence="1" id="KW-0175">Coiled coil</keyword>
<gene>
    <name evidence="2" type="ORF">RNJ44_02931</name>
</gene>
<organism evidence="2 3">
    <name type="scientific">Nakaseomyces bracarensis</name>
    <dbReference type="NCBI Taxonomy" id="273131"/>
    <lineage>
        <taxon>Eukaryota</taxon>
        <taxon>Fungi</taxon>
        <taxon>Dikarya</taxon>
        <taxon>Ascomycota</taxon>
        <taxon>Saccharomycotina</taxon>
        <taxon>Saccharomycetes</taxon>
        <taxon>Saccharomycetales</taxon>
        <taxon>Saccharomycetaceae</taxon>
        <taxon>Nakaseomyces</taxon>
    </lineage>
</organism>